<name>A0ABW3BCC4_9ACTN</name>
<protein>
    <recommendedName>
        <fullName evidence="3">Tetratricopeptide repeat protein</fullName>
    </recommendedName>
</protein>
<dbReference type="EMBL" id="JBHTHR010000064">
    <property type="protein sequence ID" value="MFD0800541.1"/>
    <property type="molecule type" value="Genomic_DNA"/>
</dbReference>
<comment type="caution">
    <text evidence="1">The sequence shown here is derived from an EMBL/GenBank/DDBJ whole genome shotgun (WGS) entry which is preliminary data.</text>
</comment>
<organism evidence="1 2">
    <name type="scientific">Streptomonospora algeriensis</name>
    <dbReference type="NCBI Taxonomy" id="995084"/>
    <lineage>
        <taxon>Bacteria</taxon>
        <taxon>Bacillati</taxon>
        <taxon>Actinomycetota</taxon>
        <taxon>Actinomycetes</taxon>
        <taxon>Streptosporangiales</taxon>
        <taxon>Nocardiopsidaceae</taxon>
        <taxon>Streptomonospora</taxon>
    </lineage>
</organism>
<accession>A0ABW3BCC4</accession>
<evidence type="ECO:0000313" key="2">
    <source>
        <dbReference type="Proteomes" id="UP001596956"/>
    </source>
</evidence>
<gene>
    <name evidence="1" type="ORF">ACFQZU_04300</name>
</gene>
<reference evidence="2" key="1">
    <citation type="journal article" date="2019" name="Int. J. Syst. Evol. Microbiol.">
        <title>The Global Catalogue of Microorganisms (GCM) 10K type strain sequencing project: providing services to taxonomists for standard genome sequencing and annotation.</title>
        <authorList>
            <consortium name="The Broad Institute Genomics Platform"/>
            <consortium name="The Broad Institute Genome Sequencing Center for Infectious Disease"/>
            <person name="Wu L."/>
            <person name="Ma J."/>
        </authorList>
    </citation>
    <scope>NUCLEOTIDE SEQUENCE [LARGE SCALE GENOMIC DNA]</scope>
    <source>
        <strain evidence="2">CCUG 63369</strain>
    </source>
</reference>
<proteinExistence type="predicted"/>
<evidence type="ECO:0008006" key="3">
    <source>
        <dbReference type="Google" id="ProtNLM"/>
    </source>
</evidence>
<keyword evidence="2" id="KW-1185">Reference proteome</keyword>
<dbReference type="Proteomes" id="UP001596956">
    <property type="component" value="Unassembled WGS sequence"/>
</dbReference>
<sequence>MSVQLHAQEAKAWARIGDRSRVEVALDRGRRLLEDLPHPTDPAHHFVVDPSKFDYYAMDIYRRVGDDARADGLAEEVLSKVVDWRGRILAPMRAAEAHVTKGVVAARVGDLDAAVHHGHQALDGDRKSLPSLVMVGQELAEVLTDRYGGESDTQEYVDELRTLASST</sequence>
<evidence type="ECO:0000313" key="1">
    <source>
        <dbReference type="EMBL" id="MFD0800541.1"/>
    </source>
</evidence>